<evidence type="ECO:0000256" key="1">
    <source>
        <dbReference type="ARBA" id="ARBA00022695"/>
    </source>
</evidence>
<dbReference type="Pfam" id="PF00078">
    <property type="entry name" value="RVT_1"/>
    <property type="match status" value="1"/>
</dbReference>
<dbReference type="InterPro" id="IPR043502">
    <property type="entry name" value="DNA/RNA_pol_sf"/>
</dbReference>
<keyword evidence="8" id="KW-1185">Reference proteome</keyword>
<dbReference type="AlphaFoldDB" id="A0AAQ4DDX7"/>
<evidence type="ECO:0000256" key="4">
    <source>
        <dbReference type="ARBA" id="ARBA00022918"/>
    </source>
</evidence>
<dbReference type="FunFam" id="3.10.20.370:FF:000001">
    <property type="entry name" value="Retrovirus-related Pol polyprotein from transposon 17.6-like protein"/>
    <property type="match status" value="1"/>
</dbReference>
<protein>
    <recommendedName>
        <fullName evidence="6">Reverse transcriptase domain-containing protein</fullName>
    </recommendedName>
</protein>
<keyword evidence="1" id="KW-0808">Transferase</keyword>
<dbReference type="PANTHER" id="PTHR37984">
    <property type="entry name" value="PROTEIN CBG26694"/>
    <property type="match status" value="1"/>
</dbReference>
<dbReference type="Gene3D" id="3.30.70.270">
    <property type="match status" value="2"/>
</dbReference>
<dbReference type="SUPFAM" id="SSF56672">
    <property type="entry name" value="DNA/RNA polymerases"/>
    <property type="match status" value="1"/>
</dbReference>
<dbReference type="InterPro" id="IPR043128">
    <property type="entry name" value="Rev_trsase/Diguanyl_cyclase"/>
</dbReference>
<dbReference type="EMBL" id="JARKHS020032079">
    <property type="protein sequence ID" value="KAK8760667.1"/>
    <property type="molecule type" value="Genomic_DNA"/>
</dbReference>
<comment type="caution">
    <text evidence="7">The sequence shown here is derived from an EMBL/GenBank/DDBJ whole genome shotgun (WGS) entry which is preliminary data.</text>
</comment>
<organism evidence="7 8">
    <name type="scientific">Amblyomma americanum</name>
    <name type="common">Lone star tick</name>
    <dbReference type="NCBI Taxonomy" id="6943"/>
    <lineage>
        <taxon>Eukaryota</taxon>
        <taxon>Metazoa</taxon>
        <taxon>Ecdysozoa</taxon>
        <taxon>Arthropoda</taxon>
        <taxon>Chelicerata</taxon>
        <taxon>Arachnida</taxon>
        <taxon>Acari</taxon>
        <taxon>Parasitiformes</taxon>
        <taxon>Ixodida</taxon>
        <taxon>Ixodoidea</taxon>
        <taxon>Ixodidae</taxon>
        <taxon>Amblyomminae</taxon>
        <taxon>Amblyomma</taxon>
    </lineage>
</organism>
<dbReference type="Pfam" id="PF17919">
    <property type="entry name" value="RT_RNaseH_2"/>
    <property type="match status" value="1"/>
</dbReference>
<keyword evidence="5" id="KW-0511">Multifunctional enzyme</keyword>
<feature type="domain" description="Reverse transcriptase" evidence="6">
    <location>
        <begin position="113"/>
        <end position="290"/>
    </location>
</feature>
<keyword evidence="3" id="KW-0255">Endonuclease</keyword>
<gene>
    <name evidence="7" type="ORF">V5799_028066</name>
</gene>
<accession>A0AAQ4DDX7</accession>
<dbReference type="PROSITE" id="PS50878">
    <property type="entry name" value="RT_POL"/>
    <property type="match status" value="1"/>
</dbReference>
<keyword evidence="4" id="KW-0695">RNA-directed DNA polymerase</keyword>
<keyword evidence="2" id="KW-0540">Nuclease</keyword>
<sequence>MTAQHQNCNATAELYVVQCPGPSLCGRDVIQKLHLLPDQEVGTILTPDCEISSVTEQLKEKFRDLFKLGTRLMKGPPASIAMKKDATPRFLKARSLLYALRGKVGMELDRMCQQGILSPVSHSCWATPIVPVVKADGTLRICGDFKVTVNPDCDVDQYPLPKMGDIFASLKGGYWFSKLDLREAYCHIPLYDQAKQVAVLNTHKGLFAYNGLPYGIAAAPAIFQRKMEELLKNVLGTQVFLDDVLIAEDKNSYGKTLNKVLEIFRENGIRLRKDKCVFGAQEVTYLGHKIDRHGLHPAEKKLDTIVRAPAPRNVQELRSFLGLITYYRSFLPNISSLLAPLYRLLQKESKWKWASEEKRAFEAVKNSLINSNMLVHFDPTKELVLECDASPEGIGAVLSHVIDGIERPIAFRSRTLTKTEKNYSQLEREALALVFAVVKFRDYLLCREFTLKTDPEPLVGLFKENRPIPTTAASRIQ</sequence>
<reference evidence="7 8" key="1">
    <citation type="journal article" date="2023" name="Arcadia Sci">
        <title>De novo assembly of a long-read Amblyomma americanum tick genome.</title>
        <authorList>
            <person name="Chou S."/>
            <person name="Poskanzer K.E."/>
            <person name="Rollins M."/>
            <person name="Thuy-Boun P.S."/>
        </authorList>
    </citation>
    <scope>NUCLEOTIDE SEQUENCE [LARGE SCALE GENOMIC DNA]</scope>
    <source>
        <strain evidence="7">F_SG_1</strain>
        <tissue evidence="7">Salivary glands</tissue>
    </source>
</reference>
<dbReference type="FunFam" id="3.30.70.270:FF:000026">
    <property type="entry name" value="Transposon Ty3-G Gag-Pol polyprotein"/>
    <property type="match status" value="1"/>
</dbReference>
<evidence type="ECO:0000256" key="3">
    <source>
        <dbReference type="ARBA" id="ARBA00022759"/>
    </source>
</evidence>
<dbReference type="InterPro" id="IPR000477">
    <property type="entry name" value="RT_dom"/>
</dbReference>
<dbReference type="PANTHER" id="PTHR37984:SF5">
    <property type="entry name" value="PROTEIN NYNRIN-LIKE"/>
    <property type="match status" value="1"/>
</dbReference>
<dbReference type="CDD" id="cd09274">
    <property type="entry name" value="RNase_HI_RT_Ty3"/>
    <property type="match status" value="1"/>
</dbReference>
<dbReference type="InterPro" id="IPR050951">
    <property type="entry name" value="Retrovirus_Pol_polyprotein"/>
</dbReference>
<evidence type="ECO:0000259" key="6">
    <source>
        <dbReference type="PROSITE" id="PS50878"/>
    </source>
</evidence>
<proteinExistence type="predicted"/>
<dbReference type="GO" id="GO:0004519">
    <property type="term" value="F:endonuclease activity"/>
    <property type="evidence" value="ECO:0007669"/>
    <property type="project" value="UniProtKB-KW"/>
</dbReference>
<dbReference type="CDD" id="cd01647">
    <property type="entry name" value="RT_LTR"/>
    <property type="match status" value="1"/>
</dbReference>
<dbReference type="Gene3D" id="3.10.20.370">
    <property type="match status" value="1"/>
</dbReference>
<evidence type="ECO:0000256" key="2">
    <source>
        <dbReference type="ARBA" id="ARBA00022722"/>
    </source>
</evidence>
<evidence type="ECO:0000313" key="8">
    <source>
        <dbReference type="Proteomes" id="UP001321473"/>
    </source>
</evidence>
<keyword evidence="1" id="KW-0548">Nucleotidyltransferase</keyword>
<dbReference type="Gene3D" id="3.10.10.10">
    <property type="entry name" value="HIV Type 1 Reverse Transcriptase, subunit A, domain 1"/>
    <property type="match status" value="1"/>
</dbReference>
<dbReference type="GO" id="GO:0003964">
    <property type="term" value="F:RNA-directed DNA polymerase activity"/>
    <property type="evidence" value="ECO:0007669"/>
    <property type="project" value="UniProtKB-KW"/>
</dbReference>
<keyword evidence="3" id="KW-0378">Hydrolase</keyword>
<name>A0AAQ4DDX7_AMBAM</name>
<evidence type="ECO:0000313" key="7">
    <source>
        <dbReference type="EMBL" id="KAK8760667.1"/>
    </source>
</evidence>
<dbReference type="Proteomes" id="UP001321473">
    <property type="component" value="Unassembled WGS sequence"/>
</dbReference>
<dbReference type="InterPro" id="IPR041577">
    <property type="entry name" value="RT_RNaseH_2"/>
</dbReference>
<feature type="non-terminal residue" evidence="7">
    <location>
        <position position="477"/>
    </location>
</feature>
<evidence type="ECO:0000256" key="5">
    <source>
        <dbReference type="ARBA" id="ARBA00023268"/>
    </source>
</evidence>